<organism evidence="1 2">
    <name type="scientific">Haemophilus influenzae</name>
    <dbReference type="NCBI Taxonomy" id="727"/>
    <lineage>
        <taxon>Bacteria</taxon>
        <taxon>Pseudomonadati</taxon>
        <taxon>Pseudomonadota</taxon>
        <taxon>Gammaproteobacteria</taxon>
        <taxon>Pasteurellales</taxon>
        <taxon>Pasteurellaceae</taxon>
        <taxon>Haemophilus</taxon>
    </lineage>
</organism>
<dbReference type="AlphaFoldDB" id="A0A158T094"/>
<reference evidence="1 2" key="1">
    <citation type="submission" date="2014-05" db="EMBL/GenBank/DDBJ databases">
        <title>Methylome analysis of the phasevarions of Haemophilus influenzae.</title>
        <authorList>
            <person name="Atack J.M."/>
            <person name="Fox K.L."/>
            <person name="Power P.M."/>
            <person name="Clark T."/>
            <person name="Jurcisek J."/>
            <person name="Korlach J."/>
            <person name="Bakaletz L.O."/>
            <person name="Jennings M.P."/>
        </authorList>
    </citation>
    <scope>NUCLEOTIDE SEQUENCE [LARGE SCALE GENOMIC DNA]</scope>
    <source>
        <strain evidence="1 2">1209</strain>
    </source>
</reference>
<sequence>MYFLVTCNYFMVWSHHKIGNVNTHIKYSYVPLHTLKA</sequence>
<accession>A0A158T094</accession>
<dbReference type="PATRIC" id="fig|727.582.peg.1998"/>
<comment type="caution">
    <text evidence="1">The sequence shown here is derived from an EMBL/GenBank/DDBJ whole genome shotgun (WGS) entry which is preliminary data.</text>
</comment>
<evidence type="ECO:0000313" key="1">
    <source>
        <dbReference type="EMBL" id="KIS36538.1"/>
    </source>
</evidence>
<dbReference type="Proteomes" id="UP000050700">
    <property type="component" value="Unassembled WGS sequence"/>
</dbReference>
<dbReference type="EMBL" id="JMQP01000002">
    <property type="protein sequence ID" value="KIS36538.1"/>
    <property type="molecule type" value="Genomic_DNA"/>
</dbReference>
<gene>
    <name evidence="1" type="ORF">NTHI1209_02193</name>
</gene>
<protein>
    <submittedName>
        <fullName evidence="1">Uncharacterized protein</fullName>
    </submittedName>
</protein>
<name>A0A158T094_HAEIF</name>
<proteinExistence type="predicted"/>
<evidence type="ECO:0000313" key="2">
    <source>
        <dbReference type="Proteomes" id="UP000050700"/>
    </source>
</evidence>